<dbReference type="AlphaFoldDB" id="A0A388SQF8"/>
<accession>A0A388SQF8</accession>
<evidence type="ECO:0000313" key="1">
    <source>
        <dbReference type="EMBL" id="GBP98877.1"/>
    </source>
</evidence>
<dbReference type="InterPro" id="IPR037883">
    <property type="entry name" value="Knr4/Smi1-like_sf"/>
</dbReference>
<organism evidence="1 2">
    <name type="scientific">Streptomyces spongiicola</name>
    <dbReference type="NCBI Taxonomy" id="1690221"/>
    <lineage>
        <taxon>Bacteria</taxon>
        <taxon>Bacillati</taxon>
        <taxon>Actinomycetota</taxon>
        <taxon>Actinomycetes</taxon>
        <taxon>Kitasatosporales</taxon>
        <taxon>Streptomycetaceae</taxon>
        <taxon>Streptomyces</taxon>
    </lineage>
</organism>
<reference evidence="1 2" key="1">
    <citation type="submission" date="2018-07" db="EMBL/GenBank/DDBJ databases">
        <title>Whole Genome Shotgun Sequence of Streptomyces spongiicola strain 531S.</title>
        <authorList>
            <person name="Dohra H."/>
            <person name="Kodani S."/>
        </authorList>
    </citation>
    <scope>NUCLEOTIDE SEQUENCE [LARGE SCALE GENOMIC DNA]</scope>
    <source>
        <strain evidence="1 2">531S</strain>
    </source>
</reference>
<dbReference type="Proteomes" id="UP000265354">
    <property type="component" value="Unassembled WGS sequence"/>
</dbReference>
<sequence>MPPHDGAGSRVDWTAAAAECRVPGFPTDYQEFVGVYGEGEISQSVGVRVPQSAASVPVYVDRLPEDTVIAPEMRRWQRPELVAVHHLEDMILWGDTAAADALCWVASDTDAEKWPVAVWARHGGGWEVYDCGMMEFLLKVFRADFPECPISELTVWGNSAPRFLHMREEQRLRDAGLDPWTGEPDPWAGVEYD</sequence>
<gene>
    <name evidence="1" type="ORF">SSP531S_02700</name>
</gene>
<proteinExistence type="predicted"/>
<name>A0A388SQF8_9ACTN</name>
<evidence type="ECO:0000313" key="2">
    <source>
        <dbReference type="Proteomes" id="UP000265354"/>
    </source>
</evidence>
<dbReference type="EMBL" id="BGZL01000001">
    <property type="protein sequence ID" value="GBP98877.1"/>
    <property type="molecule type" value="Genomic_DNA"/>
</dbReference>
<protein>
    <recommendedName>
        <fullName evidence="3">SMI1/KNR4 family protein</fullName>
    </recommendedName>
</protein>
<evidence type="ECO:0008006" key="3">
    <source>
        <dbReference type="Google" id="ProtNLM"/>
    </source>
</evidence>
<dbReference type="SUPFAM" id="SSF160631">
    <property type="entry name" value="SMI1/KNR4-like"/>
    <property type="match status" value="1"/>
</dbReference>
<comment type="caution">
    <text evidence="1">The sequence shown here is derived from an EMBL/GenBank/DDBJ whole genome shotgun (WGS) entry which is preliminary data.</text>
</comment>